<evidence type="ECO:0000313" key="4">
    <source>
        <dbReference type="EMBL" id="KAH7175971.1"/>
    </source>
</evidence>
<dbReference type="Proteomes" id="UP000738349">
    <property type="component" value="Unassembled WGS sequence"/>
</dbReference>
<dbReference type="InterPro" id="IPR036291">
    <property type="entry name" value="NAD(P)-bd_dom_sf"/>
</dbReference>
<accession>A0A9P9FV96</accession>
<dbReference type="OrthoDB" id="9984533at2759"/>
<dbReference type="PANTHER" id="PTHR47706">
    <property type="entry name" value="NMRA-LIKE FAMILY PROTEIN"/>
    <property type="match status" value="1"/>
</dbReference>
<feature type="domain" description="NmrA-like" evidence="3">
    <location>
        <begin position="4"/>
        <end position="268"/>
    </location>
</feature>
<protein>
    <recommendedName>
        <fullName evidence="3">NmrA-like domain-containing protein</fullName>
    </recommendedName>
</protein>
<sequence length="344" mass="38203">MSLKDVCLVGGNGNLGTVLLDGLVDSQSFSVSVAKRASSTSSLAHVSQIKLLTFPDDMSVEGLVPILQGQDIVISSFPLKDVSQHIRLAEASEKARVKRFIHAGFGSCDAQSDEAKRLLKLYRDKDLVREKCVELTAKTPDFSWTSLVCGHFFDFGMRVGLLHFDIDTSTAVILDKGDVPASAATLRQVAEALVAVLRRPDTTKNRLLYVHSFCKTQLEVLASLEKATGKTWKKEFVDSQEFLKKETDKLAVEFTKEAMEEVVFVLGTLDADWRTRGEAFAMGELRFEEEDLDEVMLLEHLSSIKPLNAIPLNLPPFALHHIHNIIPQFLYIPVPILPVPQQSL</sequence>
<gene>
    <name evidence="4" type="ORF">EDB81DRAFT_850039</name>
</gene>
<dbReference type="CDD" id="cd05259">
    <property type="entry name" value="PCBER_SDR_a"/>
    <property type="match status" value="1"/>
</dbReference>
<keyword evidence="1" id="KW-0521">NADP</keyword>
<dbReference type="GO" id="GO:0016491">
    <property type="term" value="F:oxidoreductase activity"/>
    <property type="evidence" value="ECO:0007669"/>
    <property type="project" value="UniProtKB-KW"/>
</dbReference>
<evidence type="ECO:0000313" key="5">
    <source>
        <dbReference type="Proteomes" id="UP000738349"/>
    </source>
</evidence>
<proteinExistence type="predicted"/>
<reference evidence="4" key="1">
    <citation type="journal article" date="2021" name="Nat. Commun.">
        <title>Genetic determinants of endophytism in the Arabidopsis root mycobiome.</title>
        <authorList>
            <person name="Mesny F."/>
            <person name="Miyauchi S."/>
            <person name="Thiergart T."/>
            <person name="Pickel B."/>
            <person name="Atanasova L."/>
            <person name="Karlsson M."/>
            <person name="Huettel B."/>
            <person name="Barry K.W."/>
            <person name="Haridas S."/>
            <person name="Chen C."/>
            <person name="Bauer D."/>
            <person name="Andreopoulos W."/>
            <person name="Pangilinan J."/>
            <person name="LaButti K."/>
            <person name="Riley R."/>
            <person name="Lipzen A."/>
            <person name="Clum A."/>
            <person name="Drula E."/>
            <person name="Henrissat B."/>
            <person name="Kohler A."/>
            <person name="Grigoriev I.V."/>
            <person name="Martin F.M."/>
            <person name="Hacquard S."/>
        </authorList>
    </citation>
    <scope>NUCLEOTIDE SEQUENCE</scope>
    <source>
        <strain evidence="4">MPI-CAGE-AT-0147</strain>
    </source>
</reference>
<dbReference type="SUPFAM" id="SSF51735">
    <property type="entry name" value="NAD(P)-binding Rossmann-fold domains"/>
    <property type="match status" value="1"/>
</dbReference>
<organism evidence="4 5">
    <name type="scientific">Dactylonectria macrodidyma</name>
    <dbReference type="NCBI Taxonomy" id="307937"/>
    <lineage>
        <taxon>Eukaryota</taxon>
        <taxon>Fungi</taxon>
        <taxon>Dikarya</taxon>
        <taxon>Ascomycota</taxon>
        <taxon>Pezizomycotina</taxon>
        <taxon>Sordariomycetes</taxon>
        <taxon>Hypocreomycetidae</taxon>
        <taxon>Hypocreales</taxon>
        <taxon>Nectriaceae</taxon>
        <taxon>Dactylonectria</taxon>
    </lineage>
</organism>
<dbReference type="InterPro" id="IPR008030">
    <property type="entry name" value="NmrA-like"/>
</dbReference>
<dbReference type="Pfam" id="PF05368">
    <property type="entry name" value="NmrA"/>
    <property type="match status" value="1"/>
</dbReference>
<dbReference type="InterPro" id="IPR051609">
    <property type="entry name" value="NmrA/Isoflavone_reductase-like"/>
</dbReference>
<dbReference type="Gene3D" id="3.90.25.10">
    <property type="entry name" value="UDP-galactose 4-epimerase, domain 1"/>
    <property type="match status" value="1"/>
</dbReference>
<dbReference type="PANTHER" id="PTHR47706:SF9">
    <property type="entry name" value="NMRA-LIKE DOMAIN-CONTAINING PROTEIN-RELATED"/>
    <property type="match status" value="1"/>
</dbReference>
<dbReference type="InterPro" id="IPR045312">
    <property type="entry name" value="PCBER-like"/>
</dbReference>
<evidence type="ECO:0000256" key="2">
    <source>
        <dbReference type="ARBA" id="ARBA00023002"/>
    </source>
</evidence>
<keyword evidence="5" id="KW-1185">Reference proteome</keyword>
<dbReference type="EMBL" id="JAGMUV010000001">
    <property type="protein sequence ID" value="KAH7175971.1"/>
    <property type="molecule type" value="Genomic_DNA"/>
</dbReference>
<keyword evidence="2" id="KW-0560">Oxidoreductase</keyword>
<dbReference type="Gene3D" id="3.40.50.720">
    <property type="entry name" value="NAD(P)-binding Rossmann-like Domain"/>
    <property type="match status" value="1"/>
</dbReference>
<evidence type="ECO:0000256" key="1">
    <source>
        <dbReference type="ARBA" id="ARBA00022857"/>
    </source>
</evidence>
<comment type="caution">
    <text evidence="4">The sequence shown here is derived from an EMBL/GenBank/DDBJ whole genome shotgun (WGS) entry which is preliminary data.</text>
</comment>
<name>A0A9P9FV96_9HYPO</name>
<dbReference type="AlphaFoldDB" id="A0A9P9FV96"/>
<evidence type="ECO:0000259" key="3">
    <source>
        <dbReference type="Pfam" id="PF05368"/>
    </source>
</evidence>